<dbReference type="RefSeq" id="WP_008489035.1">
    <property type="nucleotide sequence ID" value="NZ_AMRG01000010.1"/>
</dbReference>
<proteinExistence type="predicted"/>
<evidence type="ECO:0000313" key="1">
    <source>
        <dbReference type="EMBL" id="EKE82940.1"/>
    </source>
</evidence>
<dbReference type="AlphaFoldDB" id="K2KYY2"/>
<evidence type="ECO:0008006" key="3">
    <source>
        <dbReference type="Google" id="ProtNLM"/>
    </source>
</evidence>
<name>K2KYY2_9GAMM</name>
<evidence type="ECO:0000313" key="2">
    <source>
        <dbReference type="Proteomes" id="UP000014115"/>
    </source>
</evidence>
<dbReference type="InterPro" id="IPR025361">
    <property type="entry name" value="DUF4265"/>
</dbReference>
<sequence>MVDRIKVKFPLEEGSQEIEVMYAMPTDENCFVLDNSPFYAFGISYCDEFRAKNVNGELVFDGVSARAGHSTYRIRTPSGKDHQYFLEHWKPLEELGCSFEGSSASNKRLYAIDMPPNVDVFKAYNIMEEKESQGVWEFEEGHYCGSGKTSVN</sequence>
<reference evidence="1 2" key="1">
    <citation type="journal article" date="2012" name="J. Bacteriol.">
        <title>Genome Sequence of Idiomarina xiamenensis Type Strain 10-D-4.</title>
        <authorList>
            <person name="Lai Q."/>
            <person name="Wang L."/>
            <person name="Wang W."/>
            <person name="Shao Z."/>
        </authorList>
    </citation>
    <scope>NUCLEOTIDE SEQUENCE [LARGE SCALE GENOMIC DNA]</scope>
    <source>
        <strain evidence="1 2">10-D-4</strain>
    </source>
</reference>
<keyword evidence="2" id="KW-1185">Reference proteome</keyword>
<dbReference type="EMBL" id="AMRG01000010">
    <property type="protein sequence ID" value="EKE82940.1"/>
    <property type="molecule type" value="Genomic_DNA"/>
</dbReference>
<comment type="caution">
    <text evidence="1">The sequence shown here is derived from an EMBL/GenBank/DDBJ whole genome shotgun (WGS) entry which is preliminary data.</text>
</comment>
<organism evidence="1 2">
    <name type="scientific">Idiomarina xiamenensis 10-D-4</name>
    <dbReference type="NCBI Taxonomy" id="740709"/>
    <lineage>
        <taxon>Bacteria</taxon>
        <taxon>Pseudomonadati</taxon>
        <taxon>Pseudomonadota</taxon>
        <taxon>Gammaproteobacteria</taxon>
        <taxon>Alteromonadales</taxon>
        <taxon>Idiomarinaceae</taxon>
        <taxon>Idiomarina</taxon>
    </lineage>
</organism>
<dbReference type="OrthoDB" id="8617673at2"/>
<dbReference type="eggNOG" id="ENOG5032VV5">
    <property type="taxonomic scope" value="Bacteria"/>
</dbReference>
<accession>K2KYY2</accession>
<dbReference type="STRING" id="740709.A10D4_08874"/>
<dbReference type="Pfam" id="PF14085">
    <property type="entry name" value="DUF4265"/>
    <property type="match status" value="1"/>
</dbReference>
<dbReference type="Proteomes" id="UP000014115">
    <property type="component" value="Unassembled WGS sequence"/>
</dbReference>
<gene>
    <name evidence="1" type="ORF">A10D4_08874</name>
</gene>
<protein>
    <recommendedName>
        <fullName evidence="3">DUF4265 domain-containing protein</fullName>
    </recommendedName>
</protein>